<name>A0A0F9EJX3_9ZZZZ</name>
<dbReference type="SUPFAM" id="SSF75011">
    <property type="entry name" value="3-carboxy-cis,cis-mucoante lactonizing enzyme"/>
    <property type="match status" value="1"/>
</dbReference>
<dbReference type="Gene3D" id="2.130.10.10">
    <property type="entry name" value="YVTN repeat-like/Quinoprotein amine dehydrogenase"/>
    <property type="match status" value="1"/>
</dbReference>
<sequence length="488" mass="53986">LMAGTSNPPIIWKFDPTTETWSAISKINSSVSRSITEMKEFNNVLFVATATSLTGPTDFGVVFKTTDGINFRVAATSTQSNSFKCIATGIDGTMYFGDGAGNIYTYKDDTAQRKYTNIGDSVESLDIWNNFLIAGTGNKGRIYLIDVETDDNLVVFTGSESSIANIHIKDALFSPTAEQTNVYAGSGDFTTIYRANLESFDFIKSFNSVNRDINKIKTIDRKTLEQEPEADMSITQAVTAMGDSLFKHNEPSWEFFHRHDEEIRDLIQYGPEGARGIYLISASKINKWTSQLEEKTVYLRLRDKAGNVSEAPTLDPVCPAEGAEPDAKCCTYAYSLKIADLKNFINESRIVDITEYGDIVFTFDSPTKHQFYSADEIDEEVGLYVSEVLNGSNALVSWKTITWVTTEPTGTFVDLQVRNGATQDETATAEWSSNLVKGTDELVSIEHITDQYLQFRVTLRSRTRDISPTLTSVTTLSPAGSPKSPASP</sequence>
<protein>
    <submittedName>
        <fullName evidence="1">Uncharacterized protein</fullName>
    </submittedName>
</protein>
<dbReference type="InterPro" id="IPR015943">
    <property type="entry name" value="WD40/YVTN_repeat-like_dom_sf"/>
</dbReference>
<evidence type="ECO:0000313" key="1">
    <source>
        <dbReference type="EMBL" id="KKL24188.1"/>
    </source>
</evidence>
<gene>
    <name evidence="1" type="ORF">LCGC14_2417830</name>
</gene>
<organism evidence="1">
    <name type="scientific">marine sediment metagenome</name>
    <dbReference type="NCBI Taxonomy" id="412755"/>
    <lineage>
        <taxon>unclassified sequences</taxon>
        <taxon>metagenomes</taxon>
        <taxon>ecological metagenomes</taxon>
    </lineage>
</organism>
<reference evidence="1" key="1">
    <citation type="journal article" date="2015" name="Nature">
        <title>Complex archaea that bridge the gap between prokaryotes and eukaryotes.</title>
        <authorList>
            <person name="Spang A."/>
            <person name="Saw J.H."/>
            <person name="Jorgensen S.L."/>
            <person name="Zaremba-Niedzwiedzka K."/>
            <person name="Martijn J."/>
            <person name="Lind A.E."/>
            <person name="van Eijk R."/>
            <person name="Schleper C."/>
            <person name="Guy L."/>
            <person name="Ettema T.J."/>
        </authorList>
    </citation>
    <scope>NUCLEOTIDE SEQUENCE</scope>
</reference>
<proteinExistence type="predicted"/>
<dbReference type="AlphaFoldDB" id="A0A0F9EJX3"/>
<comment type="caution">
    <text evidence="1">The sequence shown here is derived from an EMBL/GenBank/DDBJ whole genome shotgun (WGS) entry which is preliminary data.</text>
</comment>
<dbReference type="EMBL" id="LAZR01036688">
    <property type="protein sequence ID" value="KKL24188.1"/>
    <property type="molecule type" value="Genomic_DNA"/>
</dbReference>
<feature type="non-terminal residue" evidence="1">
    <location>
        <position position="1"/>
    </location>
</feature>
<accession>A0A0F9EJX3</accession>